<dbReference type="AlphaFoldDB" id="A0A1M4WK32"/>
<dbReference type="Gene3D" id="3.40.50.2300">
    <property type="match status" value="2"/>
</dbReference>
<evidence type="ECO:0000256" key="2">
    <source>
        <dbReference type="ARBA" id="ARBA00022729"/>
    </source>
</evidence>
<accession>A0A1M4WK32</accession>
<gene>
    <name evidence="4" type="ORF">SAMN02745753_00813</name>
</gene>
<dbReference type="EMBL" id="FQVF01000004">
    <property type="protein sequence ID" value="SHE81433.1"/>
    <property type="molecule type" value="Genomic_DNA"/>
</dbReference>
<dbReference type="PANTHER" id="PTHR47235:SF1">
    <property type="entry name" value="BLR6548 PROTEIN"/>
    <property type="match status" value="1"/>
</dbReference>
<dbReference type="SUPFAM" id="SSF53822">
    <property type="entry name" value="Periplasmic binding protein-like I"/>
    <property type="match status" value="1"/>
</dbReference>
<proteinExistence type="inferred from homology"/>
<dbReference type="CDD" id="cd19978">
    <property type="entry name" value="PBP1_ABC_ligand_binding-like"/>
    <property type="match status" value="1"/>
</dbReference>
<organism evidence="4 5">
    <name type="scientific">Marinomonas polaris DSM 16579</name>
    <dbReference type="NCBI Taxonomy" id="1122206"/>
    <lineage>
        <taxon>Bacteria</taxon>
        <taxon>Pseudomonadati</taxon>
        <taxon>Pseudomonadota</taxon>
        <taxon>Gammaproteobacteria</taxon>
        <taxon>Oceanospirillales</taxon>
        <taxon>Oceanospirillaceae</taxon>
        <taxon>Marinomonas</taxon>
    </lineage>
</organism>
<dbReference type="InterPro" id="IPR028082">
    <property type="entry name" value="Peripla_BP_I"/>
</dbReference>
<sequence length="386" mass="42411">MILRVLVCITLSLFLLGEKAYSSELRFGFTGPLTGPNAFTGAQVIRGIELGFKRINDSKKLNYQLLLVPLDDGYEPSRTPSQVTTLIKDYGVKAMLGSVGTPTNLASLDVLSKNDIPLIQPFTGAQSIRAERSSPFIFNTRASYTEEARYLINILVNDLGIKPNEIAVFAQKDSYGDAGLASTIEALTGAGLKDPASILQIRHQRNSSEVSNSVADVLGVFPIPKAIIMISTYDTSANFIKQLEAFDISPLFAAFSFTGLEALQAQISDTKAKILMTQTTPSLNNSKSPIIKQLRKDMARFGDMAPPTTMQLEGYINALIVGQALLPLKDIPTSKEIEDSLKKLARDNYDSQEQNELYVLNIKKRHIWVQLITNGVLQELSYADIQ</sequence>
<dbReference type="InterPro" id="IPR028081">
    <property type="entry name" value="Leu-bd"/>
</dbReference>
<dbReference type="Pfam" id="PF13458">
    <property type="entry name" value="Peripla_BP_6"/>
    <property type="match status" value="1"/>
</dbReference>
<dbReference type="PANTHER" id="PTHR47235">
    <property type="entry name" value="BLR6548 PROTEIN"/>
    <property type="match status" value="1"/>
</dbReference>
<evidence type="ECO:0000259" key="3">
    <source>
        <dbReference type="Pfam" id="PF13458"/>
    </source>
</evidence>
<keyword evidence="2" id="KW-0732">Signal</keyword>
<feature type="domain" description="Leucine-binding protein" evidence="3">
    <location>
        <begin position="25"/>
        <end position="345"/>
    </location>
</feature>
<name>A0A1M4WK32_9GAMM</name>
<dbReference type="RefSeq" id="WP_072838460.1">
    <property type="nucleotide sequence ID" value="NZ_FQVF01000004.1"/>
</dbReference>
<evidence type="ECO:0000313" key="5">
    <source>
        <dbReference type="Proteomes" id="UP000184517"/>
    </source>
</evidence>
<reference evidence="5" key="1">
    <citation type="submission" date="2016-11" db="EMBL/GenBank/DDBJ databases">
        <authorList>
            <person name="Varghese N."/>
            <person name="Submissions S."/>
        </authorList>
    </citation>
    <scope>NUCLEOTIDE SEQUENCE [LARGE SCALE GENOMIC DNA]</scope>
    <source>
        <strain evidence="5">DSM 16579</strain>
    </source>
</reference>
<dbReference type="Proteomes" id="UP000184517">
    <property type="component" value="Unassembled WGS sequence"/>
</dbReference>
<comment type="similarity">
    <text evidence="1">Belongs to the leucine-binding protein family.</text>
</comment>
<protein>
    <submittedName>
        <fullName evidence="4">Amino acid/amide ABC transporter substrate-binding protein, HAAT family</fullName>
    </submittedName>
</protein>
<dbReference type="OrthoDB" id="9147078at2"/>
<dbReference type="STRING" id="1122206.SAMN02745753_00813"/>
<keyword evidence="5" id="KW-1185">Reference proteome</keyword>
<evidence type="ECO:0000256" key="1">
    <source>
        <dbReference type="ARBA" id="ARBA00010062"/>
    </source>
</evidence>
<evidence type="ECO:0000313" key="4">
    <source>
        <dbReference type="EMBL" id="SHE81433.1"/>
    </source>
</evidence>